<name>A0AAU8BTD0_9VIRU</name>
<reference evidence="1" key="1">
    <citation type="submission" date="2024-03" db="EMBL/GenBank/DDBJ databases">
        <title>This phage originates from the Bacteriophage catalogue of the Bacteriophage Competence Centre, Department of Microbiology und Biotechnology, Max Rubner-Institut, Kiel, Germany.</title>
        <authorList>
            <person name="Sprotte S."/>
            <person name="Brinks E."/>
        </authorList>
    </citation>
    <scope>NUCLEOTIDE SEQUENCE</scope>
</reference>
<proteinExistence type="predicted"/>
<accession>A0AAU8BTD0</accession>
<protein>
    <submittedName>
        <fullName evidence="1">Uncharacterized protein</fullName>
    </submittedName>
</protein>
<sequence>MILVYKCIHNIQIKDTRNPPPPFGYHSPFPLTGT</sequence>
<dbReference type="EMBL" id="PP554575">
    <property type="protein sequence ID" value="XCD29188.1"/>
    <property type="molecule type" value="Genomic_DNA"/>
</dbReference>
<organism evidence="1">
    <name type="scientific">Escherichia phage PMBT16</name>
    <dbReference type="NCBI Taxonomy" id="3137282"/>
    <lineage>
        <taxon>Viruses</taxon>
    </lineage>
</organism>
<evidence type="ECO:0000313" key="1">
    <source>
        <dbReference type="EMBL" id="XCD29188.1"/>
    </source>
</evidence>